<sequence length="164" mass="18953">MRPQDIVVLLKVLNNADRQWQYRDFASSLHLSVSEISESLQRSHLAGLVDDTKKKVYRQSLMEFIRYGLHYVFPQLPGTMVTGIATAHSHPFYNQLFKTEMNYVWPYEDGDIRGLSIQPLYKSVVSAVREDEVLYKALASIDIIRVGRVRELKVAIDELQKLIL</sequence>
<comment type="caution">
    <text evidence="1">The sequence shown here is derived from an EMBL/GenBank/DDBJ whole genome shotgun (WGS) entry which is preliminary data.</text>
</comment>
<evidence type="ECO:0000313" key="1">
    <source>
        <dbReference type="EMBL" id="RXK83937.1"/>
    </source>
</evidence>
<dbReference type="EMBL" id="SDHZ01000002">
    <property type="protein sequence ID" value="RXK83937.1"/>
    <property type="molecule type" value="Genomic_DNA"/>
</dbReference>
<organism evidence="1 2">
    <name type="scientific">Filimonas effusa</name>
    <dbReference type="NCBI Taxonomy" id="2508721"/>
    <lineage>
        <taxon>Bacteria</taxon>
        <taxon>Pseudomonadati</taxon>
        <taxon>Bacteroidota</taxon>
        <taxon>Chitinophagia</taxon>
        <taxon>Chitinophagales</taxon>
        <taxon>Chitinophagaceae</taxon>
        <taxon>Filimonas</taxon>
    </lineage>
</organism>
<dbReference type="Proteomes" id="UP000290545">
    <property type="component" value="Unassembled WGS sequence"/>
</dbReference>
<dbReference type="AlphaFoldDB" id="A0A4Q1D891"/>
<accession>A0A4Q1D891</accession>
<gene>
    <name evidence="1" type="ORF">ESB13_12270</name>
</gene>
<reference evidence="1 2" key="1">
    <citation type="submission" date="2019-01" db="EMBL/GenBank/DDBJ databases">
        <title>Filimonas sp. strain TTM-71.</title>
        <authorList>
            <person name="Chen W.-M."/>
        </authorList>
    </citation>
    <scope>NUCLEOTIDE SEQUENCE [LARGE SCALE GENOMIC DNA]</scope>
    <source>
        <strain evidence="1 2">TTM-71</strain>
    </source>
</reference>
<name>A0A4Q1D891_9BACT</name>
<evidence type="ECO:0000313" key="2">
    <source>
        <dbReference type="Proteomes" id="UP000290545"/>
    </source>
</evidence>
<keyword evidence="2" id="KW-1185">Reference proteome</keyword>
<dbReference type="OrthoDB" id="194359at2"/>
<protein>
    <submittedName>
        <fullName evidence="1">Uncharacterized protein</fullName>
    </submittedName>
</protein>
<proteinExistence type="predicted"/>